<dbReference type="EMBL" id="SHME01000004">
    <property type="protein sequence ID" value="TAA18312.1"/>
    <property type="molecule type" value="Genomic_DNA"/>
</dbReference>
<keyword evidence="1" id="KW-1133">Transmembrane helix</keyword>
<accession>A0ABY1WBD5</accession>
<reference evidence="2 3" key="1">
    <citation type="submission" date="2019-02" db="EMBL/GenBank/DDBJ databases">
        <title>WGS of Pseudoxanthomonas species novum from clinical isolates.</title>
        <authorList>
            <person name="Bernier A.-M."/>
            <person name="Bernard K."/>
            <person name="Vachon A."/>
        </authorList>
    </citation>
    <scope>NUCLEOTIDE SEQUENCE [LARGE SCALE GENOMIC DNA]</scope>
    <source>
        <strain evidence="3">NML 170316</strain>
    </source>
</reference>
<feature type="transmembrane region" description="Helical" evidence="1">
    <location>
        <begin position="230"/>
        <end position="249"/>
    </location>
</feature>
<feature type="transmembrane region" description="Helical" evidence="1">
    <location>
        <begin position="12"/>
        <end position="30"/>
    </location>
</feature>
<proteinExistence type="predicted"/>
<keyword evidence="3" id="KW-1185">Reference proteome</keyword>
<comment type="caution">
    <text evidence="2">The sequence shown here is derived from an EMBL/GenBank/DDBJ whole genome shotgun (WGS) entry which is preliminary data.</text>
</comment>
<protein>
    <submittedName>
        <fullName evidence="2">Uncharacterized protein</fullName>
    </submittedName>
</protein>
<evidence type="ECO:0000313" key="2">
    <source>
        <dbReference type="EMBL" id="TAA18312.1"/>
    </source>
</evidence>
<evidence type="ECO:0000256" key="1">
    <source>
        <dbReference type="SAM" id="Phobius"/>
    </source>
</evidence>
<feature type="transmembrane region" description="Helical" evidence="1">
    <location>
        <begin position="123"/>
        <end position="145"/>
    </location>
</feature>
<dbReference type="Pfam" id="PF19723">
    <property type="entry name" value="DUF6216"/>
    <property type="match status" value="1"/>
</dbReference>
<name>A0ABY1WBD5_9GAMM</name>
<evidence type="ECO:0000313" key="3">
    <source>
        <dbReference type="Proteomes" id="UP000293089"/>
    </source>
</evidence>
<keyword evidence="1" id="KW-0812">Transmembrane</keyword>
<dbReference type="Proteomes" id="UP000293089">
    <property type="component" value="Unassembled WGS sequence"/>
</dbReference>
<gene>
    <name evidence="2" type="ORF">EA658_14405</name>
</gene>
<keyword evidence="1" id="KW-0472">Membrane</keyword>
<organism evidence="2 3">
    <name type="scientific">Pseudoxanthomonas winnipegensis</name>
    <dbReference type="NCBI Taxonomy" id="2480810"/>
    <lineage>
        <taxon>Bacteria</taxon>
        <taxon>Pseudomonadati</taxon>
        <taxon>Pseudomonadota</taxon>
        <taxon>Gammaproteobacteria</taxon>
        <taxon>Lysobacterales</taxon>
        <taxon>Lysobacteraceae</taxon>
        <taxon>Pseudoxanthomonas</taxon>
    </lineage>
</organism>
<dbReference type="InterPro" id="IPR046188">
    <property type="entry name" value="DUF6216"/>
</dbReference>
<sequence length="275" mass="30899">MDWLEFLTREIAPYSVIGILAAAVITCWKAESFHPINARLLRFFISREEVEDSVIKKSLTDQSALISFRMTHGVRAQTLKDAKKLVDFAEYKNIPLDLIGRAGWAFDLKKLVIKPRRVPHKALLALPAIGLFLLVWSSLFFAAAATKSDLLVTIKNTDTYVWLSKEEARAALPFQGEPGTISPSECTPNGKDLVTPAGFDSRDRAILCDIWKDPALDPHLAKEVPKQRKIFLAAFAMLAWWALMALGLLREWLAQIELDKALKEDAEESEIEPVQ</sequence>
<dbReference type="RefSeq" id="WP_130529187.1">
    <property type="nucleotide sequence ID" value="NZ_SHMD01000002.1"/>
</dbReference>